<feature type="transmembrane region" description="Helical" evidence="2">
    <location>
        <begin position="612"/>
        <end position="636"/>
    </location>
</feature>
<feature type="region of interest" description="Disordered" evidence="1">
    <location>
        <begin position="149"/>
        <end position="254"/>
    </location>
</feature>
<feature type="transmembrane region" description="Helical" evidence="2">
    <location>
        <begin position="334"/>
        <end position="353"/>
    </location>
</feature>
<feature type="compositionally biased region" description="Gly residues" evidence="1">
    <location>
        <begin position="242"/>
        <end position="254"/>
    </location>
</feature>
<feature type="compositionally biased region" description="Low complexity" evidence="1">
    <location>
        <begin position="208"/>
        <end position="241"/>
    </location>
</feature>
<organism evidence="3 4">
    <name type="scientific">Haloarcula quadrata</name>
    <dbReference type="NCBI Taxonomy" id="182779"/>
    <lineage>
        <taxon>Archaea</taxon>
        <taxon>Methanobacteriati</taxon>
        <taxon>Methanobacteriota</taxon>
        <taxon>Stenosarchaea group</taxon>
        <taxon>Halobacteria</taxon>
        <taxon>Halobacteriales</taxon>
        <taxon>Haloarculaceae</taxon>
        <taxon>Haloarcula</taxon>
    </lineage>
</organism>
<comment type="caution">
    <text evidence="3">The sequence shown here is derived from an EMBL/GenBank/DDBJ whole genome shotgun (WGS) entry which is preliminary data.</text>
</comment>
<feature type="transmembrane region" description="Helical" evidence="2">
    <location>
        <begin position="569"/>
        <end position="592"/>
    </location>
</feature>
<feature type="transmembrane region" description="Helical" evidence="2">
    <location>
        <begin position="285"/>
        <end position="304"/>
    </location>
</feature>
<feature type="transmembrane region" description="Helical" evidence="2">
    <location>
        <begin position="648"/>
        <end position="670"/>
    </location>
</feature>
<feature type="transmembrane region" description="Helical" evidence="2">
    <location>
        <begin position="26"/>
        <end position="44"/>
    </location>
</feature>
<name>A0A495R4I5_9EURY</name>
<reference evidence="3 4" key="1">
    <citation type="submission" date="2018-10" db="EMBL/GenBank/DDBJ databases">
        <title>Genomic Encyclopedia of Archaeal and Bacterial Type Strains, Phase II (KMG-II): from individual species to whole genera.</title>
        <authorList>
            <person name="Goeker M."/>
        </authorList>
    </citation>
    <scope>NUCLEOTIDE SEQUENCE [LARGE SCALE GENOMIC DNA]</scope>
    <source>
        <strain evidence="3 4">DSM 11927</strain>
    </source>
</reference>
<keyword evidence="2" id="KW-1133">Transmembrane helix</keyword>
<evidence type="ECO:0000256" key="2">
    <source>
        <dbReference type="SAM" id="Phobius"/>
    </source>
</evidence>
<feature type="compositionally biased region" description="Low complexity" evidence="1">
    <location>
        <begin position="182"/>
        <end position="195"/>
    </location>
</feature>
<feature type="transmembrane region" description="Helical" evidence="2">
    <location>
        <begin position="392"/>
        <end position="422"/>
    </location>
</feature>
<dbReference type="AlphaFoldDB" id="A0A495R4I5"/>
<gene>
    <name evidence="3" type="ORF">BDK61_1532</name>
</gene>
<feature type="transmembrane region" description="Helical" evidence="2">
    <location>
        <begin position="530"/>
        <end position="548"/>
    </location>
</feature>
<evidence type="ECO:0000313" key="3">
    <source>
        <dbReference type="EMBL" id="RKS82231.1"/>
    </source>
</evidence>
<dbReference type="EMBL" id="RBWW01000001">
    <property type="protein sequence ID" value="RKS82231.1"/>
    <property type="molecule type" value="Genomic_DNA"/>
</dbReference>
<accession>A0A495R4I5</accession>
<keyword evidence="4" id="KW-1185">Reference proteome</keyword>
<evidence type="ECO:0000256" key="1">
    <source>
        <dbReference type="SAM" id="MobiDB-lite"/>
    </source>
</evidence>
<feature type="transmembrane region" description="Helical" evidence="2">
    <location>
        <begin position="359"/>
        <end position="385"/>
    </location>
</feature>
<protein>
    <submittedName>
        <fullName evidence="3">ABC-type transport system permease protein</fullName>
    </submittedName>
</protein>
<keyword evidence="2" id="KW-0812">Transmembrane</keyword>
<keyword evidence="2" id="KW-0472">Membrane</keyword>
<feature type="transmembrane region" description="Helical" evidence="2">
    <location>
        <begin position="498"/>
        <end position="518"/>
    </location>
</feature>
<sequence>MQLDKLLRVAKWEVTKNAGGVDKRTIVVMALSLVAMGAVAAIAVSGGTGAGMDDGIYRIGVDDDSPYYGVAADDSTFDIREPDPAAIERRQQELLYRGIRLQNVPQTAKERAALTELRDSTAQYNDRTLARDDNQTAAFPVSVTLVYEQQSGSSQLDPRSGDSSDGSGSSDGGTSVADEGETSASSGSDSDTSGSTGTGDGSSDDSDGSNGDSSATGDESDSSGSSQETVDSNVSTSDSVASGGGDGGTAGGSGANLGAIGARLTGDVQGGTPSDISPPFPFESLVLAFLYIVPMNFVIQAYGSSMLSERLNRRGELLLVTPASRGDIIGGKTLPYLAGAVGVAALITAALRFGNIAPAGSYVAVLAVVPLVVLFLSATFCGAMFARSFKELTFVTVTITVTLTSYAFVPAIFTDVTPIALISPLTLVVLDLTGQSVGLSSFVFSTTPPLLTGLVLFGLGAGLYREEDMFTQRPIPLKVLDALAGGINSRRSALKMSIVLLPLVIVAELAAIAFLFVLDSVSLNVFGTNQSLGIVLVLGVIVVIEELAKSLHVYAGYEHARYDRTLRSALGTGALSGLGFFIGEKGLLIARLSDLESLPIGEAALQGATLPAGLPLWVAGLLFLLPLALHTVTAAISSVGASRGRRAYVAALTVAIVVHFAYNFTVVSTLV</sequence>
<dbReference type="RefSeq" id="WP_121302894.1">
    <property type="nucleotide sequence ID" value="NZ_RBWW01000001.1"/>
</dbReference>
<proteinExistence type="predicted"/>
<feature type="transmembrane region" description="Helical" evidence="2">
    <location>
        <begin position="442"/>
        <end position="464"/>
    </location>
</feature>
<evidence type="ECO:0000313" key="4">
    <source>
        <dbReference type="Proteomes" id="UP000268233"/>
    </source>
</evidence>
<dbReference type="Proteomes" id="UP000268233">
    <property type="component" value="Unassembled WGS sequence"/>
</dbReference>